<protein>
    <submittedName>
        <fullName evidence="1">Uncharacterized protein</fullName>
    </submittedName>
</protein>
<proteinExistence type="predicted"/>
<evidence type="ECO:0000313" key="1">
    <source>
        <dbReference type="EMBL" id="KAG2327034.1"/>
    </source>
</evidence>
<dbReference type="AlphaFoldDB" id="A0A8X7WCB1"/>
<dbReference type="PROSITE" id="PS51257">
    <property type="entry name" value="PROKAR_LIPOPROTEIN"/>
    <property type="match status" value="1"/>
</dbReference>
<gene>
    <name evidence="1" type="ORF">Bca52824_009762</name>
</gene>
<name>A0A8X7WCB1_BRACI</name>
<sequence length="92" mass="10306">MRYKSTEGMWFNSLVTAACDACLKDEDDDSSREQDVNQEAPVVSGVPKKKKRVKVCVMETRTFSALMHFVGTVMCQKLLKGREDLGESSPTE</sequence>
<evidence type="ECO:0000313" key="2">
    <source>
        <dbReference type="Proteomes" id="UP000886595"/>
    </source>
</evidence>
<reference evidence="1 2" key="1">
    <citation type="submission" date="2020-02" db="EMBL/GenBank/DDBJ databases">
        <authorList>
            <person name="Ma Q."/>
            <person name="Huang Y."/>
            <person name="Song X."/>
            <person name="Pei D."/>
        </authorList>
    </citation>
    <scope>NUCLEOTIDE SEQUENCE [LARGE SCALE GENOMIC DNA]</scope>
    <source>
        <strain evidence="1">Sxm20200214</strain>
        <tissue evidence="1">Leaf</tissue>
    </source>
</reference>
<organism evidence="1 2">
    <name type="scientific">Brassica carinata</name>
    <name type="common">Ethiopian mustard</name>
    <name type="synonym">Abyssinian cabbage</name>
    <dbReference type="NCBI Taxonomy" id="52824"/>
    <lineage>
        <taxon>Eukaryota</taxon>
        <taxon>Viridiplantae</taxon>
        <taxon>Streptophyta</taxon>
        <taxon>Embryophyta</taxon>
        <taxon>Tracheophyta</taxon>
        <taxon>Spermatophyta</taxon>
        <taxon>Magnoliopsida</taxon>
        <taxon>eudicotyledons</taxon>
        <taxon>Gunneridae</taxon>
        <taxon>Pentapetalae</taxon>
        <taxon>rosids</taxon>
        <taxon>malvids</taxon>
        <taxon>Brassicales</taxon>
        <taxon>Brassicaceae</taxon>
        <taxon>Brassiceae</taxon>
        <taxon>Brassica</taxon>
    </lineage>
</organism>
<dbReference type="Proteomes" id="UP000886595">
    <property type="component" value="Unassembled WGS sequence"/>
</dbReference>
<comment type="caution">
    <text evidence="1">The sequence shown here is derived from an EMBL/GenBank/DDBJ whole genome shotgun (WGS) entry which is preliminary data.</text>
</comment>
<keyword evidence="2" id="KW-1185">Reference proteome</keyword>
<dbReference type="EMBL" id="JAAMPC010000002">
    <property type="protein sequence ID" value="KAG2327034.1"/>
    <property type="molecule type" value="Genomic_DNA"/>
</dbReference>
<accession>A0A8X7WCB1</accession>